<dbReference type="InterPro" id="IPR036291">
    <property type="entry name" value="NAD(P)-bd_dom_sf"/>
</dbReference>
<dbReference type="InterPro" id="IPR006096">
    <property type="entry name" value="Glu/Leu/Phe/Val/Trp_DH_C"/>
</dbReference>
<dbReference type="InterPro" id="IPR006097">
    <property type="entry name" value="Glu/Leu/Phe/Val/Trp_DH_dimer"/>
</dbReference>
<feature type="domain" description="Glutamate/phenylalanine/leucine/valine/L-tryptophan dehydrogenase C-terminal" evidence="7">
    <location>
        <begin position="145"/>
        <end position="344"/>
    </location>
</feature>
<evidence type="ECO:0000256" key="4">
    <source>
        <dbReference type="PIRSR" id="PIRSR000188-1"/>
    </source>
</evidence>
<dbReference type="AlphaFoldDB" id="A0A290Z9D0"/>
<keyword evidence="9" id="KW-1185">Reference proteome</keyword>
<evidence type="ECO:0000259" key="7">
    <source>
        <dbReference type="SMART" id="SM00839"/>
    </source>
</evidence>
<name>A0A290Z9D0_9PSEU</name>
<organism evidence="8 9">
    <name type="scientific">Actinosynnema pretiosum</name>
    <dbReference type="NCBI Taxonomy" id="42197"/>
    <lineage>
        <taxon>Bacteria</taxon>
        <taxon>Bacillati</taxon>
        <taxon>Actinomycetota</taxon>
        <taxon>Actinomycetes</taxon>
        <taxon>Pseudonocardiales</taxon>
        <taxon>Pseudonocardiaceae</taxon>
        <taxon>Actinosynnema</taxon>
    </lineage>
</organism>
<dbReference type="SMART" id="SM00839">
    <property type="entry name" value="ELFV_dehydrog"/>
    <property type="match status" value="1"/>
</dbReference>
<dbReference type="RefSeq" id="WP_096495414.1">
    <property type="nucleotide sequence ID" value="NZ_CP023445.1"/>
</dbReference>
<dbReference type="PRINTS" id="PR00082">
    <property type="entry name" value="GLFDHDRGNASE"/>
</dbReference>
<dbReference type="PANTHER" id="PTHR42722:SF1">
    <property type="entry name" value="VALINE DEHYDROGENASE"/>
    <property type="match status" value="1"/>
</dbReference>
<dbReference type="Pfam" id="PF00208">
    <property type="entry name" value="ELFV_dehydrog"/>
    <property type="match status" value="1"/>
</dbReference>
<evidence type="ECO:0000256" key="6">
    <source>
        <dbReference type="RuleBase" id="RU004417"/>
    </source>
</evidence>
<evidence type="ECO:0000256" key="2">
    <source>
        <dbReference type="ARBA" id="ARBA00023002"/>
    </source>
</evidence>
<dbReference type="SUPFAM" id="SSF53223">
    <property type="entry name" value="Aminoacid dehydrogenase-like, N-terminal domain"/>
    <property type="match status" value="1"/>
</dbReference>
<gene>
    <name evidence="8" type="ORF">CNX65_21710</name>
</gene>
<keyword evidence="3 5" id="KW-0520">NAD</keyword>
<keyword evidence="2 6" id="KW-0560">Oxidoreductase</keyword>
<evidence type="ECO:0000256" key="5">
    <source>
        <dbReference type="PIRSR" id="PIRSR000188-2"/>
    </source>
</evidence>
<reference evidence="8" key="1">
    <citation type="submission" date="2017-09" db="EMBL/GenBank/DDBJ databases">
        <title>Complete Genome Sequence of ansamitocin-producing Bacterium Actinosynnema pretiosum X47.</title>
        <authorList>
            <person name="Cao G."/>
            <person name="Zong G."/>
            <person name="Zhong C."/>
            <person name="Fu J."/>
        </authorList>
    </citation>
    <scope>NUCLEOTIDE SEQUENCE [LARGE SCALE GENOMIC DNA]</scope>
    <source>
        <strain evidence="8">X47</strain>
    </source>
</reference>
<dbReference type="PIRSF" id="PIRSF000188">
    <property type="entry name" value="Phe_leu_dh"/>
    <property type="match status" value="1"/>
</dbReference>
<keyword evidence="5" id="KW-0547">Nucleotide-binding</keyword>
<dbReference type="Proteomes" id="UP000218505">
    <property type="component" value="Chromosome"/>
</dbReference>
<accession>A0A290Z9D0</accession>
<feature type="active site" description="Proton donor/acceptor" evidence="4">
    <location>
        <position position="77"/>
    </location>
</feature>
<dbReference type="KEGG" id="apre:CNX65_21710"/>
<evidence type="ECO:0000256" key="3">
    <source>
        <dbReference type="ARBA" id="ARBA00023027"/>
    </source>
</evidence>
<sequence length="344" mass="34846">MDGTGSAAPERLVVERGRRSGQVIAISVDSTRLGPALGGCRVRAYPTWRDGVVDAVRLSAAMTEKAALAGLRHGGGKTVVALEPGFAGPRADLLADVGDLVEGFGGDYVTGPDVGTGPADMVGIGRRTRHVLCRPEAEGGSGDSSVPTALGVGAALDAVRAHLWPGRDLSALSFAVHGLGHVGALVARRLAAAGARLVVSDVDTSRRALAESLGAAWVSPEEALVADVDVLVPCAVGGVLTAGIVGDLRCAAVVGAANNQLDHDATADLLHARGVLWAPDPVVSGGGVIASVAREREGASAREAEERVRGIGARLGRILDAATASGTTPLHETRRVVRELLAAA</sequence>
<proteinExistence type="inferred from homology"/>
<dbReference type="Gene3D" id="3.40.50.10860">
    <property type="entry name" value="Leucine Dehydrogenase, chain A, domain 1"/>
    <property type="match status" value="1"/>
</dbReference>
<dbReference type="InterPro" id="IPR016211">
    <property type="entry name" value="Glu/Phe/Leu/Val/Trp_DH_bac/arc"/>
</dbReference>
<evidence type="ECO:0000256" key="1">
    <source>
        <dbReference type="ARBA" id="ARBA00006382"/>
    </source>
</evidence>
<dbReference type="GO" id="GO:0000166">
    <property type="term" value="F:nucleotide binding"/>
    <property type="evidence" value="ECO:0007669"/>
    <property type="project" value="UniProtKB-KW"/>
</dbReference>
<dbReference type="InterPro" id="IPR006095">
    <property type="entry name" value="Glu/Leu/Phe/Val/Trp_DH"/>
</dbReference>
<dbReference type="Pfam" id="PF02812">
    <property type="entry name" value="ELFV_dehydrog_N"/>
    <property type="match status" value="1"/>
</dbReference>
<dbReference type="InterPro" id="IPR046346">
    <property type="entry name" value="Aminoacid_DH-like_N_sf"/>
</dbReference>
<dbReference type="SUPFAM" id="SSF51735">
    <property type="entry name" value="NAD(P)-binding Rossmann-fold domains"/>
    <property type="match status" value="1"/>
</dbReference>
<comment type="similarity">
    <text evidence="1 6">Belongs to the Glu/Leu/Phe/Val dehydrogenases family.</text>
</comment>
<dbReference type="Gene3D" id="3.40.50.720">
    <property type="entry name" value="NAD(P)-binding Rossmann-like Domain"/>
    <property type="match status" value="1"/>
</dbReference>
<dbReference type="GO" id="GO:0016639">
    <property type="term" value="F:oxidoreductase activity, acting on the CH-NH2 group of donors, NAD or NADP as acceptor"/>
    <property type="evidence" value="ECO:0007669"/>
    <property type="project" value="InterPro"/>
</dbReference>
<dbReference type="PANTHER" id="PTHR42722">
    <property type="entry name" value="LEUCINE DEHYDROGENASE"/>
    <property type="match status" value="1"/>
</dbReference>
<evidence type="ECO:0000313" key="8">
    <source>
        <dbReference type="EMBL" id="ATE55583.1"/>
    </source>
</evidence>
<feature type="binding site" evidence="5">
    <location>
        <begin position="178"/>
        <end position="183"/>
    </location>
    <ligand>
        <name>NAD(+)</name>
        <dbReference type="ChEBI" id="CHEBI:57540"/>
    </ligand>
</feature>
<evidence type="ECO:0000313" key="9">
    <source>
        <dbReference type="Proteomes" id="UP000218505"/>
    </source>
</evidence>
<protein>
    <submittedName>
        <fullName evidence="8">Amino acid dehydrogenase</fullName>
    </submittedName>
</protein>
<dbReference type="GO" id="GO:0006520">
    <property type="term" value="P:amino acid metabolic process"/>
    <property type="evidence" value="ECO:0007669"/>
    <property type="project" value="InterPro"/>
</dbReference>
<dbReference type="EMBL" id="CP023445">
    <property type="protein sequence ID" value="ATE55583.1"/>
    <property type="molecule type" value="Genomic_DNA"/>
</dbReference>